<accession>A0A7S4QTM5</accession>
<dbReference type="EMBL" id="HBNR01035978">
    <property type="protein sequence ID" value="CAE4592037.1"/>
    <property type="molecule type" value="Transcribed_RNA"/>
</dbReference>
<evidence type="ECO:0000313" key="2">
    <source>
        <dbReference type="EMBL" id="CAE4592037.1"/>
    </source>
</evidence>
<gene>
    <name evidence="2" type="ORF">AMON00008_LOCUS24725</name>
</gene>
<reference evidence="2" key="1">
    <citation type="submission" date="2021-01" db="EMBL/GenBank/DDBJ databases">
        <authorList>
            <person name="Corre E."/>
            <person name="Pelletier E."/>
            <person name="Niang G."/>
            <person name="Scheremetjew M."/>
            <person name="Finn R."/>
            <person name="Kale V."/>
            <person name="Holt S."/>
            <person name="Cochrane G."/>
            <person name="Meng A."/>
            <person name="Brown T."/>
            <person name="Cohen L."/>
        </authorList>
    </citation>
    <scope>NUCLEOTIDE SEQUENCE</scope>
    <source>
        <strain evidence="2">CCMP3105</strain>
    </source>
</reference>
<protein>
    <submittedName>
        <fullName evidence="2">Uncharacterized protein</fullName>
    </submittedName>
</protein>
<feature type="signal peptide" evidence="1">
    <location>
        <begin position="1"/>
        <end position="27"/>
    </location>
</feature>
<feature type="chain" id="PRO_5031346143" evidence="1">
    <location>
        <begin position="28"/>
        <end position="283"/>
    </location>
</feature>
<organism evidence="2">
    <name type="scientific">Alexandrium monilatum</name>
    <dbReference type="NCBI Taxonomy" id="311494"/>
    <lineage>
        <taxon>Eukaryota</taxon>
        <taxon>Sar</taxon>
        <taxon>Alveolata</taxon>
        <taxon>Dinophyceae</taxon>
        <taxon>Gonyaulacales</taxon>
        <taxon>Pyrocystaceae</taxon>
        <taxon>Alexandrium</taxon>
    </lineage>
</organism>
<sequence length="283" mass="31413">MAPPRRAMALATGGCAAFLLFCRGVHAGWYDAEHLDPDGPNDHVALLQHGAQHHRRGAVYAGGRLQARADGALTPDIHGNTELFCAAWPELCKPPFNCQNFTDEDQMSWDLYGMAVDGKPNYKTWCTAPQYTEMISRCAAGNLVEAGQVQFALSEAGMFGGLTADNDGSYCFLEGHCVNTAVTENTTAEEAVQMCDERFGRDAWAQFGKKGNPPEDNIGYAFDEQADPRNGFTTRKQTRPYLLAACAMGNFHCDVVYCRETYCKKEYYIKKYSHFLKDLGWVK</sequence>
<keyword evidence="1" id="KW-0732">Signal</keyword>
<name>A0A7S4QTM5_9DINO</name>
<proteinExistence type="predicted"/>
<dbReference type="AlphaFoldDB" id="A0A7S4QTM5"/>
<evidence type="ECO:0000256" key="1">
    <source>
        <dbReference type="SAM" id="SignalP"/>
    </source>
</evidence>